<dbReference type="Proteomes" id="UP000077202">
    <property type="component" value="Unassembled WGS sequence"/>
</dbReference>
<dbReference type="InterPro" id="IPR000456">
    <property type="entry name" value="Ribosomal_bL17"/>
</dbReference>
<dbReference type="InterPro" id="IPR019410">
    <property type="entry name" value="Methyltransf_16"/>
</dbReference>
<dbReference type="Pfam" id="PF10294">
    <property type="entry name" value="Methyltransf_16"/>
    <property type="match status" value="1"/>
</dbReference>
<dbReference type="Pfam" id="PF01196">
    <property type="entry name" value="Ribosomal_L17"/>
    <property type="match status" value="1"/>
</dbReference>
<evidence type="ECO:0000256" key="2">
    <source>
        <dbReference type="ARBA" id="ARBA00022980"/>
    </source>
</evidence>
<dbReference type="GO" id="GO:0005840">
    <property type="term" value="C:ribosome"/>
    <property type="evidence" value="ECO:0007669"/>
    <property type="project" value="UniProtKB-KW"/>
</dbReference>
<dbReference type="FunFam" id="3.90.1030.10:FF:000001">
    <property type="entry name" value="50S ribosomal protein L17"/>
    <property type="match status" value="1"/>
</dbReference>
<dbReference type="InterPro" id="IPR036373">
    <property type="entry name" value="Ribosomal_bL17_sf"/>
</dbReference>
<reference evidence="8" key="1">
    <citation type="submission" date="2016-03" db="EMBL/GenBank/DDBJ databases">
        <title>Mechanisms controlling the formation of the plant cell surface in tip-growing cells are functionally conserved among land plants.</title>
        <authorList>
            <person name="Honkanen S."/>
            <person name="Jones V.A."/>
            <person name="Morieri G."/>
            <person name="Champion C."/>
            <person name="Hetherington A.J."/>
            <person name="Kelly S."/>
            <person name="Saint-Marcoux D."/>
            <person name="Proust H."/>
            <person name="Prescott H."/>
            <person name="Dolan L."/>
        </authorList>
    </citation>
    <scope>NUCLEOTIDE SEQUENCE [LARGE SCALE GENOMIC DNA]</scope>
    <source>
        <tissue evidence="8">Whole gametophyte</tissue>
    </source>
</reference>
<dbReference type="GO" id="GO:0005634">
    <property type="term" value="C:nucleus"/>
    <property type="evidence" value="ECO:0007669"/>
    <property type="project" value="TreeGrafter"/>
</dbReference>
<comment type="caution">
    <text evidence="8">The sequence shown here is derived from an EMBL/GenBank/DDBJ whole genome shotgun (WGS) entry which is preliminary data.</text>
</comment>
<dbReference type="HAMAP" id="MF_01368">
    <property type="entry name" value="Ribosomal_bL17"/>
    <property type="match status" value="1"/>
</dbReference>
<evidence type="ECO:0000256" key="6">
    <source>
        <dbReference type="ARBA" id="ARBA00082728"/>
    </source>
</evidence>
<organism evidence="8 9">
    <name type="scientific">Marchantia polymorpha subsp. ruderalis</name>
    <dbReference type="NCBI Taxonomy" id="1480154"/>
    <lineage>
        <taxon>Eukaryota</taxon>
        <taxon>Viridiplantae</taxon>
        <taxon>Streptophyta</taxon>
        <taxon>Embryophyta</taxon>
        <taxon>Marchantiophyta</taxon>
        <taxon>Marchantiopsida</taxon>
        <taxon>Marchantiidae</taxon>
        <taxon>Marchantiales</taxon>
        <taxon>Marchantiaceae</taxon>
        <taxon>Marchantia</taxon>
    </lineage>
</organism>
<keyword evidence="9" id="KW-1185">Reference proteome</keyword>
<dbReference type="GO" id="GO:0008276">
    <property type="term" value="F:protein methyltransferase activity"/>
    <property type="evidence" value="ECO:0007669"/>
    <property type="project" value="InterPro"/>
</dbReference>
<evidence type="ECO:0000256" key="1">
    <source>
        <dbReference type="ARBA" id="ARBA00008777"/>
    </source>
</evidence>
<dbReference type="GO" id="GO:1990904">
    <property type="term" value="C:ribonucleoprotein complex"/>
    <property type="evidence" value="ECO:0007669"/>
    <property type="project" value="UniProtKB-KW"/>
</dbReference>
<evidence type="ECO:0000313" key="9">
    <source>
        <dbReference type="Proteomes" id="UP000077202"/>
    </source>
</evidence>
<evidence type="ECO:0000313" key="8">
    <source>
        <dbReference type="EMBL" id="OAE25029.1"/>
    </source>
</evidence>
<dbReference type="Gene3D" id="3.90.1030.10">
    <property type="entry name" value="Ribosomal protein L17"/>
    <property type="match status" value="1"/>
</dbReference>
<dbReference type="GO" id="GO:0006412">
    <property type="term" value="P:translation"/>
    <property type="evidence" value="ECO:0007669"/>
    <property type="project" value="InterPro"/>
</dbReference>
<comment type="similarity">
    <text evidence="1 7">Belongs to the bacterial ribosomal protein bL17 family.</text>
</comment>
<dbReference type="PANTHER" id="PTHR23108">
    <property type="entry name" value="METHYLTRANSFERASE-RELATED"/>
    <property type="match status" value="1"/>
</dbReference>
<dbReference type="InterPro" id="IPR038899">
    <property type="entry name" value="METTL22"/>
</dbReference>
<dbReference type="NCBIfam" id="TIGR00059">
    <property type="entry name" value="L17"/>
    <property type="match status" value="1"/>
</dbReference>
<keyword evidence="3 7" id="KW-0687">Ribonucleoprotein</keyword>
<gene>
    <name evidence="8" type="ORF">AXG93_4102s1070</name>
</gene>
<evidence type="ECO:0000256" key="5">
    <source>
        <dbReference type="ARBA" id="ARBA00077677"/>
    </source>
</evidence>
<evidence type="ECO:0000256" key="7">
    <source>
        <dbReference type="RuleBase" id="RU000660"/>
    </source>
</evidence>
<dbReference type="InterPro" id="IPR029063">
    <property type="entry name" value="SAM-dependent_MTases_sf"/>
</dbReference>
<dbReference type="GO" id="GO:0003735">
    <property type="term" value="F:structural constituent of ribosome"/>
    <property type="evidence" value="ECO:0007669"/>
    <property type="project" value="InterPro"/>
</dbReference>
<dbReference type="Gene3D" id="3.40.50.150">
    <property type="entry name" value="Vaccinia Virus protein VP39"/>
    <property type="match status" value="1"/>
</dbReference>
<protein>
    <recommendedName>
        <fullName evidence="4">Large ribosomal subunit protein bL17c</fullName>
    </recommendedName>
    <alternativeName>
        <fullName evidence="5">50S ribosomal protein L17, chloroplastic</fullName>
    </alternativeName>
    <alternativeName>
        <fullName evidence="6">CL17</fullName>
    </alternativeName>
</protein>
<sequence>MEDDDDSWLDRAEVMSEVHIGCSPSFGYGVSSFEISRFSSPERTEDEFAVLEKQEDDEGADECSVGTDDHGDLILPRRKKMRKTAQVTKDVISVYHNITTQLSDVGLQVWKGALLLSDFILDSITTNESFKDTVVLELGAGTGLTGIIMARYARLVFITDRGTENLDNCTRNLMLNSSSLRQGENSVRVRELDWHNPWPPVNSGSSEANSTYHWSPDDLRIAEEVSVLLAADVVYSPDLTDAFFSVLKALMPVNSKKVLYLAMEKRYNFSLRDQDVVAHGYKHFRSYFTADSSEAGSCEKLDVDVDNAETARHFRGRKIDVTGLCKNCRKDISQVSAVHADSECDTLKLANVLPLLHKGPGIRRSPRAENILWTFRGVPATGHKDCTKILDCDRALLVEEFEPWSANLFAMKHRNSMRKLGRTSSHRWALLRNLVTELIRHERIETTLPKAKELRRVADNMVSLGKEGTLAARRQAGGIVHGDEILHKLFTELATRYQARCGGYTRVLATRTRQGDAAPMAYIEFVDRPNELREAKPAFPPPPPRDPLPPWLHSKYARVLVPNNAAPLLTSNP</sequence>
<proteinExistence type="inferred from homology"/>
<accession>A0A176VW51</accession>
<dbReference type="EMBL" id="LVLJ01002433">
    <property type="protein sequence ID" value="OAE25029.1"/>
    <property type="molecule type" value="Genomic_DNA"/>
</dbReference>
<dbReference type="AlphaFoldDB" id="A0A176VW51"/>
<dbReference type="PANTHER" id="PTHR23108:SF0">
    <property type="entry name" value="METHYLTRANSFERASE-LIKE PROTEIN 22"/>
    <property type="match status" value="1"/>
</dbReference>
<dbReference type="SUPFAM" id="SSF53335">
    <property type="entry name" value="S-adenosyl-L-methionine-dependent methyltransferases"/>
    <property type="match status" value="1"/>
</dbReference>
<evidence type="ECO:0000256" key="3">
    <source>
        <dbReference type="ARBA" id="ARBA00023274"/>
    </source>
</evidence>
<dbReference type="SUPFAM" id="SSF64263">
    <property type="entry name" value="Prokaryotic ribosomal protein L17"/>
    <property type="match status" value="1"/>
</dbReference>
<evidence type="ECO:0000256" key="4">
    <source>
        <dbReference type="ARBA" id="ARBA00072708"/>
    </source>
</evidence>
<name>A0A176VW51_MARPO</name>
<keyword evidence="2 7" id="KW-0689">Ribosomal protein</keyword>